<dbReference type="GO" id="GO:0009055">
    <property type="term" value="F:electron transfer activity"/>
    <property type="evidence" value="ECO:0007669"/>
    <property type="project" value="InterPro"/>
</dbReference>
<dbReference type="Proteomes" id="UP000595332">
    <property type="component" value="Chromosome"/>
</dbReference>
<dbReference type="InterPro" id="IPR036909">
    <property type="entry name" value="Cyt_c-like_dom_sf"/>
</dbReference>
<evidence type="ECO:0000256" key="6">
    <source>
        <dbReference type="PROSITE-ProRule" id="PRU00433"/>
    </source>
</evidence>
<evidence type="ECO:0000256" key="2">
    <source>
        <dbReference type="ARBA" id="ARBA00022617"/>
    </source>
</evidence>
<proteinExistence type="predicted"/>
<organism evidence="8 9">
    <name type="scientific">Neptunomonas japonica JAMM 1380</name>
    <dbReference type="NCBI Taxonomy" id="1441457"/>
    <lineage>
        <taxon>Bacteria</taxon>
        <taxon>Pseudomonadati</taxon>
        <taxon>Pseudomonadota</taxon>
        <taxon>Gammaproteobacteria</taxon>
        <taxon>Oceanospirillales</taxon>
        <taxon>Oceanospirillaceae</taxon>
        <taxon>Neptunomonas</taxon>
    </lineage>
</organism>
<dbReference type="KEGG" id="njp:NEJAP_1076"/>
<dbReference type="Pfam" id="PF13442">
    <property type="entry name" value="Cytochrome_CBB3"/>
    <property type="match status" value="1"/>
</dbReference>
<gene>
    <name evidence="8" type="ORF">NEJAP_1076</name>
</gene>
<dbReference type="InterPro" id="IPR009056">
    <property type="entry name" value="Cyt_c-like_dom"/>
</dbReference>
<keyword evidence="4" id="KW-0249">Electron transport</keyword>
<sequence>MTNLGKLNRFFAAYTLSMAVFISGCSDGEPKVDGRWYTQSQVDNGKQLFLAQCANCHGASAQGTADWKKPLADGQYPPPPLDSTAHAWHHPLKGLKLTIQNGGIALGGTMPAFGDKLSEEDQNAVISFFQSKWPEEIYSAWIDRGGLQ</sequence>
<keyword evidence="9" id="KW-1185">Reference proteome</keyword>
<keyword evidence="3 6" id="KW-0479">Metal-binding</keyword>
<keyword evidence="5 6" id="KW-0408">Iron</keyword>
<evidence type="ECO:0000313" key="8">
    <source>
        <dbReference type="EMBL" id="BBB29032.1"/>
    </source>
</evidence>
<dbReference type="InterPro" id="IPR008168">
    <property type="entry name" value="Cyt_C_IC"/>
</dbReference>
<dbReference type="GO" id="GO:0020037">
    <property type="term" value="F:heme binding"/>
    <property type="evidence" value="ECO:0007669"/>
    <property type="project" value="InterPro"/>
</dbReference>
<dbReference type="PROSITE" id="PS51257">
    <property type="entry name" value="PROKAR_LIPOPROTEIN"/>
    <property type="match status" value="1"/>
</dbReference>
<evidence type="ECO:0000256" key="5">
    <source>
        <dbReference type="ARBA" id="ARBA00023004"/>
    </source>
</evidence>
<keyword evidence="1" id="KW-0813">Transport</keyword>
<dbReference type="EMBL" id="AP014546">
    <property type="protein sequence ID" value="BBB29032.1"/>
    <property type="molecule type" value="Genomic_DNA"/>
</dbReference>
<name>A0A7R6PF70_9GAMM</name>
<dbReference type="PANTHER" id="PTHR35008:SF4">
    <property type="entry name" value="BLL4482 PROTEIN"/>
    <property type="match status" value="1"/>
</dbReference>
<dbReference type="AlphaFoldDB" id="A0A7R6PF70"/>
<dbReference type="PROSITE" id="PS51007">
    <property type="entry name" value="CYTC"/>
    <property type="match status" value="1"/>
</dbReference>
<keyword evidence="2 6" id="KW-0349">Heme</keyword>
<feature type="domain" description="Cytochrome c" evidence="7">
    <location>
        <begin position="40"/>
        <end position="133"/>
    </location>
</feature>
<dbReference type="RefSeq" id="WP_201349672.1">
    <property type="nucleotide sequence ID" value="NZ_AP014546.1"/>
</dbReference>
<dbReference type="PRINTS" id="PR00605">
    <property type="entry name" value="CYTCHROMECIC"/>
</dbReference>
<reference evidence="8 9" key="1">
    <citation type="journal article" date="2008" name="Int. J. Syst. Evol. Microbiol.">
        <title>Neptunomonas japonica sp. nov., an Osedax japonicus symbiont-like bacterium isolated from sediment adjacent to sperm whale carcasses off Kagoshima, Japan.</title>
        <authorList>
            <person name="Miyazaki M."/>
            <person name="Nogi Y."/>
            <person name="Fujiwara Y."/>
            <person name="Kawato M."/>
            <person name="Kubokawa K."/>
            <person name="Horikoshi K."/>
        </authorList>
    </citation>
    <scope>NUCLEOTIDE SEQUENCE [LARGE SCALE GENOMIC DNA]</scope>
    <source>
        <strain evidence="8 9">JAMM 1380</strain>
    </source>
</reference>
<evidence type="ECO:0000313" key="9">
    <source>
        <dbReference type="Proteomes" id="UP000595332"/>
    </source>
</evidence>
<dbReference type="Gene3D" id="1.10.760.10">
    <property type="entry name" value="Cytochrome c-like domain"/>
    <property type="match status" value="1"/>
</dbReference>
<evidence type="ECO:0000259" key="7">
    <source>
        <dbReference type="PROSITE" id="PS51007"/>
    </source>
</evidence>
<protein>
    <submittedName>
        <fullName evidence="8">Cytochrome c</fullName>
    </submittedName>
</protein>
<dbReference type="SUPFAM" id="SSF46626">
    <property type="entry name" value="Cytochrome c"/>
    <property type="match status" value="1"/>
</dbReference>
<accession>A0A7R6PF70</accession>
<dbReference type="PANTHER" id="PTHR35008">
    <property type="entry name" value="BLL4482 PROTEIN-RELATED"/>
    <property type="match status" value="1"/>
</dbReference>
<evidence type="ECO:0000256" key="1">
    <source>
        <dbReference type="ARBA" id="ARBA00022448"/>
    </source>
</evidence>
<evidence type="ECO:0000256" key="4">
    <source>
        <dbReference type="ARBA" id="ARBA00022982"/>
    </source>
</evidence>
<dbReference type="InterPro" id="IPR051459">
    <property type="entry name" value="Cytochrome_c-type_DH"/>
</dbReference>
<dbReference type="GO" id="GO:0005506">
    <property type="term" value="F:iron ion binding"/>
    <property type="evidence" value="ECO:0007669"/>
    <property type="project" value="InterPro"/>
</dbReference>
<evidence type="ECO:0000256" key="3">
    <source>
        <dbReference type="ARBA" id="ARBA00022723"/>
    </source>
</evidence>